<dbReference type="InterPro" id="IPR000183">
    <property type="entry name" value="Orn/DAP/Arg_de-COase"/>
</dbReference>
<keyword evidence="5 12" id="KW-0457">Lysine biosynthesis</keyword>
<dbReference type="PATRIC" id="fig|520767.4.peg.2111"/>
<dbReference type="EC" id="4.1.1.20" evidence="10 12"/>
<feature type="active site" description="Proton donor" evidence="13">
    <location>
        <position position="360"/>
    </location>
</feature>
<dbReference type="EMBL" id="LOHZ01000042">
    <property type="protein sequence ID" value="KYO64554.1"/>
    <property type="molecule type" value="Genomic_DNA"/>
</dbReference>
<comment type="catalytic activity">
    <reaction evidence="7 12 14">
        <text>meso-2,6-diaminopimelate + H(+) = L-lysine + CO2</text>
        <dbReference type="Rhea" id="RHEA:15101"/>
        <dbReference type="ChEBI" id="CHEBI:15378"/>
        <dbReference type="ChEBI" id="CHEBI:16526"/>
        <dbReference type="ChEBI" id="CHEBI:32551"/>
        <dbReference type="ChEBI" id="CHEBI:57791"/>
        <dbReference type="EC" id="4.1.1.20"/>
    </reaction>
</comment>
<feature type="modified residue" description="N6-(pyridoxal phosphate)lysine" evidence="12 13">
    <location>
        <position position="65"/>
    </location>
</feature>
<reference evidence="16 17" key="1">
    <citation type="submission" date="2015-12" db="EMBL/GenBank/DDBJ databases">
        <title>Draft genome of Thermovenabulum gondwanense isolated from a red thermophilic microbial mat colonisisng an outflow channel of a bore well.</title>
        <authorList>
            <person name="Patel B.K."/>
        </authorList>
    </citation>
    <scope>NUCLEOTIDE SEQUENCE [LARGE SCALE GENOMIC DNA]</scope>
    <source>
        <strain evidence="16 17">R270</strain>
    </source>
</reference>
<feature type="binding site" evidence="12">
    <location>
        <begin position="289"/>
        <end position="292"/>
    </location>
    <ligand>
        <name>pyridoxal 5'-phosphate</name>
        <dbReference type="ChEBI" id="CHEBI:597326"/>
    </ligand>
</feature>
<comment type="caution">
    <text evidence="16">The sequence shown here is derived from an EMBL/GenBank/DDBJ whole genome shotgun (WGS) entry which is preliminary data.</text>
</comment>
<dbReference type="STRING" id="520767.ATZ99_19900"/>
<dbReference type="Gene3D" id="3.20.20.10">
    <property type="entry name" value="Alanine racemase"/>
    <property type="match status" value="1"/>
</dbReference>
<evidence type="ECO:0000256" key="5">
    <source>
        <dbReference type="ARBA" id="ARBA00023154"/>
    </source>
</evidence>
<keyword evidence="4 12" id="KW-0663">Pyridoxal phosphate</keyword>
<evidence type="ECO:0000259" key="15">
    <source>
        <dbReference type="Pfam" id="PF02784"/>
    </source>
</evidence>
<evidence type="ECO:0000256" key="13">
    <source>
        <dbReference type="PIRSR" id="PIRSR600183-50"/>
    </source>
</evidence>
<dbReference type="InterPro" id="IPR002986">
    <property type="entry name" value="DAP_deCOOHase_LysA"/>
</dbReference>
<dbReference type="GO" id="GO:0030170">
    <property type="term" value="F:pyridoxal phosphate binding"/>
    <property type="evidence" value="ECO:0007669"/>
    <property type="project" value="UniProtKB-UniRule"/>
</dbReference>
<dbReference type="InterPro" id="IPR022644">
    <property type="entry name" value="De-COase2_N"/>
</dbReference>
<comment type="function">
    <text evidence="12">Specifically catalyzes the decarboxylation of meso-diaminopimelate (meso-DAP) to L-lysine.</text>
</comment>
<keyword evidence="2 12" id="KW-0028">Amino-acid biosynthesis</keyword>
<protein>
    <recommendedName>
        <fullName evidence="11 12">Diaminopimelate decarboxylase</fullName>
        <shortName evidence="12">DAP decarboxylase</shortName>
        <shortName evidence="12">DAPDC</shortName>
        <ecNumber evidence="10 12">4.1.1.20</ecNumber>
    </recommendedName>
</protein>
<evidence type="ECO:0000256" key="4">
    <source>
        <dbReference type="ARBA" id="ARBA00022898"/>
    </source>
</evidence>
<organism evidence="16 17">
    <name type="scientific">Thermovenabulum gondwanense</name>
    <dbReference type="NCBI Taxonomy" id="520767"/>
    <lineage>
        <taxon>Bacteria</taxon>
        <taxon>Bacillati</taxon>
        <taxon>Bacillota</taxon>
        <taxon>Clostridia</taxon>
        <taxon>Thermosediminibacterales</taxon>
        <taxon>Thermosediminibacteraceae</taxon>
        <taxon>Thermovenabulum</taxon>
    </lineage>
</organism>
<dbReference type="InterPro" id="IPR029066">
    <property type="entry name" value="PLP-binding_barrel"/>
</dbReference>
<evidence type="ECO:0000313" key="17">
    <source>
        <dbReference type="Proteomes" id="UP000075737"/>
    </source>
</evidence>
<evidence type="ECO:0000256" key="2">
    <source>
        <dbReference type="ARBA" id="ARBA00022605"/>
    </source>
</evidence>
<dbReference type="SUPFAM" id="SSF51419">
    <property type="entry name" value="PLP-binding barrel"/>
    <property type="match status" value="1"/>
</dbReference>
<comment type="pathway">
    <text evidence="8 12 14">Amino-acid biosynthesis; L-lysine biosynthesis via DAP pathway; L-lysine from DL-2,6-diaminopimelate: step 1/1.</text>
</comment>
<evidence type="ECO:0000256" key="9">
    <source>
        <dbReference type="ARBA" id="ARBA00060983"/>
    </source>
</evidence>
<dbReference type="Proteomes" id="UP000075737">
    <property type="component" value="Unassembled WGS sequence"/>
</dbReference>
<evidence type="ECO:0000313" key="16">
    <source>
        <dbReference type="EMBL" id="KYO64554.1"/>
    </source>
</evidence>
<keyword evidence="6 12" id="KW-0456">Lyase</keyword>
<evidence type="ECO:0000256" key="14">
    <source>
        <dbReference type="RuleBase" id="RU003738"/>
    </source>
</evidence>
<dbReference type="PRINTS" id="PR01179">
    <property type="entry name" value="ODADCRBXLASE"/>
</dbReference>
<dbReference type="PANTHER" id="PTHR43727">
    <property type="entry name" value="DIAMINOPIMELATE DECARBOXYLASE"/>
    <property type="match status" value="1"/>
</dbReference>
<evidence type="ECO:0000256" key="8">
    <source>
        <dbReference type="ARBA" id="ARBA00060643"/>
    </source>
</evidence>
<name>A0A161PVJ6_9FIRM</name>
<sequence>MLHENLSINEKGHLEIAGVDAVELASTFGTPLYVFDEGLIRENCRKFKKELANLYENSGVIYAGKAFMTMNMAKIVEEEGLYLDVVSGGELYTALKANFPASRIFFHGNNKSFQELKMAIQYGVGRIVVDNFYEIELINDICKKMKKTVDILLRITPGIEAHTHDYIKTGQIDSKFGFGLENGHALIAVKTAVKMKTVNLVGLHCHIGSQIFETQPFKDAGIIMMELVKTIKDEFNYDIEELDFGGGFGIKYTKDDKPLPVKEYLEALVLSIREKAKEHGLKLPKLLIEPGRAIVGPAGMTLYTVGAIKNIPGVRKYVSVDGGMSDNIRPALYNAKYEAVIANKASKPLEEVVSIAGKCCESGDMLIWDINLPKVEPGDILAVFSTGAYHHSMSSNYNMLPRPAVVFIYNKKARLVIKRETYEDLIKNELFEDKGKTVSFFEHTV</sequence>
<dbReference type="RefSeq" id="WP_068749083.1">
    <property type="nucleotide sequence ID" value="NZ_LOHZ01000042.1"/>
</dbReference>
<evidence type="ECO:0000256" key="3">
    <source>
        <dbReference type="ARBA" id="ARBA00022793"/>
    </source>
</evidence>
<dbReference type="PROSITE" id="PS00878">
    <property type="entry name" value="ODR_DC_2_1"/>
    <property type="match status" value="1"/>
</dbReference>
<dbReference type="GO" id="GO:0009089">
    <property type="term" value="P:lysine biosynthetic process via diaminopimelate"/>
    <property type="evidence" value="ECO:0007669"/>
    <property type="project" value="UniProtKB-UniRule"/>
</dbReference>
<dbReference type="GO" id="GO:0008836">
    <property type="term" value="F:diaminopimelate decarboxylase activity"/>
    <property type="evidence" value="ECO:0007669"/>
    <property type="project" value="UniProtKB-UniRule"/>
</dbReference>
<feature type="binding site" evidence="12">
    <location>
        <position position="333"/>
    </location>
    <ligand>
        <name>substrate</name>
    </ligand>
</feature>
<keyword evidence="17" id="KW-1185">Reference proteome</keyword>
<evidence type="ECO:0000256" key="6">
    <source>
        <dbReference type="ARBA" id="ARBA00023239"/>
    </source>
</evidence>
<feature type="binding site" evidence="12">
    <location>
        <position position="292"/>
    </location>
    <ligand>
        <name>substrate</name>
    </ligand>
</feature>
<comment type="cofactor">
    <cofactor evidence="1 12 13 14">
        <name>pyridoxal 5'-phosphate</name>
        <dbReference type="ChEBI" id="CHEBI:597326"/>
    </cofactor>
</comment>
<dbReference type="SUPFAM" id="SSF50621">
    <property type="entry name" value="Alanine racemase C-terminal domain-like"/>
    <property type="match status" value="1"/>
</dbReference>
<feature type="domain" description="Orn/DAP/Arg decarboxylase 2 N-terminal" evidence="15">
    <location>
        <begin position="39"/>
        <end position="296"/>
    </location>
</feature>
<dbReference type="FunFam" id="3.20.20.10:FF:000003">
    <property type="entry name" value="Diaminopimelate decarboxylase"/>
    <property type="match status" value="1"/>
</dbReference>
<gene>
    <name evidence="12 16" type="primary">lysA</name>
    <name evidence="16" type="ORF">ATZ99_19900</name>
</gene>
<feature type="binding site" evidence="12">
    <location>
        <position position="329"/>
    </location>
    <ligand>
        <name>substrate</name>
    </ligand>
</feature>
<evidence type="ECO:0000256" key="11">
    <source>
        <dbReference type="ARBA" id="ARBA00074972"/>
    </source>
</evidence>
<evidence type="ECO:0000256" key="10">
    <source>
        <dbReference type="ARBA" id="ARBA00066427"/>
    </source>
</evidence>
<dbReference type="OrthoDB" id="9802241at2"/>
<dbReference type="NCBIfam" id="TIGR01048">
    <property type="entry name" value="lysA"/>
    <property type="match status" value="1"/>
</dbReference>
<dbReference type="HAMAP" id="MF_02120">
    <property type="entry name" value="LysA"/>
    <property type="match status" value="1"/>
</dbReference>
<evidence type="ECO:0000256" key="7">
    <source>
        <dbReference type="ARBA" id="ARBA00050464"/>
    </source>
</evidence>
<feature type="binding site" evidence="12">
    <location>
        <position position="361"/>
    </location>
    <ligand>
        <name>substrate</name>
    </ligand>
</feature>
<comment type="subunit">
    <text evidence="12">Homodimer.</text>
</comment>
<dbReference type="AlphaFoldDB" id="A0A161PVJ6"/>
<dbReference type="InterPro" id="IPR009006">
    <property type="entry name" value="Ala_racemase/Decarboxylase_C"/>
</dbReference>
<evidence type="ECO:0000256" key="1">
    <source>
        <dbReference type="ARBA" id="ARBA00001933"/>
    </source>
</evidence>
<comment type="similarity">
    <text evidence="9 12">Belongs to the Orn/Lys/Arg decarboxylase class-II family. LysA subfamily.</text>
</comment>
<accession>A0A161PVJ6</accession>
<proteinExistence type="inferred from homology"/>
<dbReference type="PANTHER" id="PTHR43727:SF2">
    <property type="entry name" value="GROUP IV DECARBOXYLASE"/>
    <property type="match status" value="1"/>
</dbReference>
<dbReference type="Pfam" id="PF02784">
    <property type="entry name" value="Orn_Arg_deC_N"/>
    <property type="match status" value="1"/>
</dbReference>
<dbReference type="CDD" id="cd06828">
    <property type="entry name" value="PLPDE_III_DapDC"/>
    <property type="match status" value="1"/>
</dbReference>
<feature type="binding site" evidence="12">
    <location>
        <position position="389"/>
    </location>
    <ligand>
        <name>substrate</name>
    </ligand>
</feature>
<feature type="binding site" evidence="12">
    <location>
        <position position="247"/>
    </location>
    <ligand>
        <name>pyridoxal 5'-phosphate</name>
        <dbReference type="ChEBI" id="CHEBI:597326"/>
    </ligand>
</feature>
<dbReference type="FunFam" id="2.40.37.10:FF:000003">
    <property type="entry name" value="Diaminopimelate decarboxylase"/>
    <property type="match status" value="1"/>
</dbReference>
<evidence type="ECO:0000256" key="12">
    <source>
        <dbReference type="HAMAP-Rule" id="MF_02120"/>
    </source>
</evidence>
<dbReference type="UniPathway" id="UPA00034">
    <property type="reaction ID" value="UER00027"/>
</dbReference>
<keyword evidence="3 12" id="KW-0210">Decarboxylase</keyword>
<dbReference type="Gene3D" id="2.40.37.10">
    <property type="entry name" value="Lyase, Ornithine Decarboxylase, Chain A, domain 1"/>
    <property type="match status" value="1"/>
</dbReference>
<dbReference type="PRINTS" id="PR01181">
    <property type="entry name" value="DAPDCRBXLASE"/>
</dbReference>
<dbReference type="InterPro" id="IPR022653">
    <property type="entry name" value="De-COase2_pyr-phos_BS"/>
</dbReference>
<feature type="binding site" evidence="12">
    <location>
        <position position="389"/>
    </location>
    <ligand>
        <name>pyridoxal 5'-phosphate</name>
        <dbReference type="ChEBI" id="CHEBI:597326"/>
    </ligand>
</feature>